<feature type="compositionally biased region" description="Low complexity" evidence="7">
    <location>
        <begin position="16"/>
        <end position="33"/>
    </location>
</feature>
<evidence type="ECO:0000256" key="1">
    <source>
        <dbReference type="ARBA" id="ARBA00005527"/>
    </source>
</evidence>
<keyword evidence="6" id="KW-0067">ATP-binding</keyword>
<dbReference type="GO" id="GO:0004674">
    <property type="term" value="F:protein serine/threonine kinase activity"/>
    <property type="evidence" value="ECO:0007669"/>
    <property type="project" value="UniProtKB-KW"/>
</dbReference>
<keyword evidence="2" id="KW-0723">Serine/threonine-protein kinase</keyword>
<reference evidence="10" key="1">
    <citation type="submission" date="2016-11" db="UniProtKB">
        <authorList>
            <consortium name="WormBaseParasite"/>
        </authorList>
    </citation>
    <scope>IDENTIFICATION</scope>
</reference>
<proteinExistence type="inferred from homology"/>
<dbReference type="GO" id="GO:0032436">
    <property type="term" value="P:positive regulation of proteasomal ubiquitin-dependent protein catabolic process"/>
    <property type="evidence" value="ECO:0007669"/>
    <property type="project" value="TreeGrafter"/>
</dbReference>
<evidence type="ECO:0000256" key="5">
    <source>
        <dbReference type="ARBA" id="ARBA00022777"/>
    </source>
</evidence>
<feature type="domain" description="Protein kinase" evidence="8">
    <location>
        <begin position="138"/>
        <end position="472"/>
    </location>
</feature>
<accession>A0A1I7ZZT6</accession>
<dbReference type="InterPro" id="IPR000719">
    <property type="entry name" value="Prot_kinase_dom"/>
</dbReference>
<dbReference type="GO" id="GO:0030154">
    <property type="term" value="P:cell differentiation"/>
    <property type="evidence" value="ECO:0007669"/>
    <property type="project" value="TreeGrafter"/>
</dbReference>
<keyword evidence="9" id="KW-1185">Reference proteome</keyword>
<dbReference type="Proteomes" id="UP000095287">
    <property type="component" value="Unplaced"/>
</dbReference>
<dbReference type="GO" id="GO:0090090">
    <property type="term" value="P:negative regulation of canonical Wnt signaling pathway"/>
    <property type="evidence" value="ECO:0007669"/>
    <property type="project" value="TreeGrafter"/>
</dbReference>
<keyword evidence="3" id="KW-0808">Transferase</keyword>
<dbReference type="PROSITE" id="PS00108">
    <property type="entry name" value="PROTEIN_KINASE_ST"/>
    <property type="match status" value="1"/>
</dbReference>
<dbReference type="GO" id="GO:0007165">
    <property type="term" value="P:signal transduction"/>
    <property type="evidence" value="ECO:0007669"/>
    <property type="project" value="TreeGrafter"/>
</dbReference>
<dbReference type="InterPro" id="IPR050591">
    <property type="entry name" value="GSK-3"/>
</dbReference>
<dbReference type="GO" id="GO:0005524">
    <property type="term" value="F:ATP binding"/>
    <property type="evidence" value="ECO:0007669"/>
    <property type="project" value="UniProtKB-KW"/>
</dbReference>
<keyword evidence="4" id="KW-0547">Nucleotide-binding</keyword>
<evidence type="ECO:0000256" key="3">
    <source>
        <dbReference type="ARBA" id="ARBA00022679"/>
    </source>
</evidence>
<dbReference type="Gene3D" id="1.10.510.10">
    <property type="entry name" value="Transferase(Phosphotransferase) domain 1"/>
    <property type="match status" value="1"/>
</dbReference>
<dbReference type="PROSITE" id="PS50011">
    <property type="entry name" value="PROTEIN_KINASE_DOM"/>
    <property type="match status" value="1"/>
</dbReference>
<dbReference type="GO" id="GO:0070507">
    <property type="term" value="P:regulation of microtubule cytoskeleton organization"/>
    <property type="evidence" value="ECO:0007669"/>
    <property type="project" value="TreeGrafter"/>
</dbReference>
<keyword evidence="5" id="KW-0418">Kinase</keyword>
<dbReference type="SMART" id="SM00220">
    <property type="entry name" value="S_TKc"/>
    <property type="match status" value="1"/>
</dbReference>
<dbReference type="AlphaFoldDB" id="A0A1I7ZZT6"/>
<dbReference type="InterPro" id="IPR008271">
    <property type="entry name" value="Ser/Thr_kinase_AS"/>
</dbReference>
<name>A0A1I7ZZT6_9BILA</name>
<dbReference type="PANTHER" id="PTHR24057">
    <property type="entry name" value="GLYCOGEN SYNTHASE KINASE-3 ALPHA"/>
    <property type="match status" value="1"/>
</dbReference>
<dbReference type="GO" id="GO:0005829">
    <property type="term" value="C:cytosol"/>
    <property type="evidence" value="ECO:0007669"/>
    <property type="project" value="TreeGrafter"/>
</dbReference>
<evidence type="ECO:0000256" key="2">
    <source>
        <dbReference type="ARBA" id="ARBA00022527"/>
    </source>
</evidence>
<evidence type="ECO:0000256" key="7">
    <source>
        <dbReference type="SAM" id="MobiDB-lite"/>
    </source>
</evidence>
<dbReference type="GO" id="GO:0005634">
    <property type="term" value="C:nucleus"/>
    <property type="evidence" value="ECO:0007669"/>
    <property type="project" value="TreeGrafter"/>
</dbReference>
<evidence type="ECO:0000256" key="6">
    <source>
        <dbReference type="ARBA" id="ARBA00022840"/>
    </source>
</evidence>
<dbReference type="InterPro" id="IPR011009">
    <property type="entry name" value="Kinase-like_dom_sf"/>
</dbReference>
<feature type="region of interest" description="Disordered" evidence="7">
    <location>
        <begin position="1"/>
        <end position="33"/>
    </location>
</feature>
<comment type="similarity">
    <text evidence="1">Belongs to the protein kinase superfamily. CMGC Ser/Thr protein kinase family. GSK-3 subfamily.</text>
</comment>
<dbReference type="PANTHER" id="PTHR24057:SF18">
    <property type="entry name" value="SERINE_THREONINE-PROTEIN KINASE R03D7.5-RELATED"/>
    <property type="match status" value="1"/>
</dbReference>
<evidence type="ECO:0000313" key="10">
    <source>
        <dbReference type="WBParaSite" id="L893_g31218.t1"/>
    </source>
</evidence>
<dbReference type="WBParaSite" id="L893_g31218.t1">
    <property type="protein sequence ID" value="L893_g31218.t1"/>
    <property type="gene ID" value="L893_g31218"/>
</dbReference>
<sequence length="496" mass="56725">MSIPADKSTDLSKLNSSEIPLQSESSSSDSSLQEVKSKRKKVIFVRNVDDHTSPASPLICSKEELTEAAKDVVGKPEENENFDENFYKNLVATRQHDATLRPPPDSQTIPQEEGVQHYHVRARRVNTEGKDHIEKVVVTQLKYCGSGVFSDVYEGFVVNKEDKNGTKQPCAIKKLWPDPAKEDRQISILRKFNHDNLLKLLYYYVCVHPRTKVCMWTLLIELMPSTVAIEQSNILRKFNHDNLLKLLYYYVCVHPRTKVSMWTLLIELMPSTVAIEQSKYILRGRIMPGIYSKLWMYQTLAGLAYLESKNFMHLDIKPDNLLVDKDTGRLKIGDFGSTREYTKGAEQNWAPELCFKFTKFGPTVDVWAAGCILVEMLTNRIVFFGNTNDEQLIRIFRILGTPSAEQIAQCIPSHDVDAGLLKKQYRPANWTRMLQRYNCRVSKSCTDLIGGILRYECKKRLRGAAALNHKYFATIKDPRAKLPNGALVPKLWRSSK</sequence>
<dbReference type="SUPFAM" id="SSF56112">
    <property type="entry name" value="Protein kinase-like (PK-like)"/>
    <property type="match status" value="2"/>
</dbReference>
<evidence type="ECO:0000256" key="4">
    <source>
        <dbReference type="ARBA" id="ARBA00022741"/>
    </source>
</evidence>
<organism evidence="9 10">
    <name type="scientific">Steinernema glaseri</name>
    <dbReference type="NCBI Taxonomy" id="37863"/>
    <lineage>
        <taxon>Eukaryota</taxon>
        <taxon>Metazoa</taxon>
        <taxon>Ecdysozoa</taxon>
        <taxon>Nematoda</taxon>
        <taxon>Chromadorea</taxon>
        <taxon>Rhabditida</taxon>
        <taxon>Tylenchina</taxon>
        <taxon>Panagrolaimomorpha</taxon>
        <taxon>Strongyloidoidea</taxon>
        <taxon>Steinernematidae</taxon>
        <taxon>Steinernema</taxon>
    </lineage>
</organism>
<dbReference type="Gene3D" id="3.30.200.20">
    <property type="entry name" value="Phosphorylase Kinase, domain 1"/>
    <property type="match status" value="2"/>
</dbReference>
<evidence type="ECO:0000259" key="8">
    <source>
        <dbReference type="PROSITE" id="PS50011"/>
    </source>
</evidence>
<protein>
    <submittedName>
        <fullName evidence="10">Protein kinase domain-containing protein</fullName>
    </submittedName>
</protein>
<evidence type="ECO:0000313" key="9">
    <source>
        <dbReference type="Proteomes" id="UP000095287"/>
    </source>
</evidence>
<dbReference type="GO" id="GO:0030424">
    <property type="term" value="C:axon"/>
    <property type="evidence" value="ECO:0007669"/>
    <property type="project" value="TreeGrafter"/>
</dbReference>
<dbReference type="Pfam" id="PF00069">
    <property type="entry name" value="Pkinase"/>
    <property type="match status" value="1"/>
</dbReference>